<dbReference type="InterPro" id="IPR046228">
    <property type="entry name" value="DUF6261"/>
</dbReference>
<name>H1Q0N9_9BACT</name>
<keyword evidence="2" id="KW-1185">Reference proteome</keyword>
<protein>
    <submittedName>
        <fullName evidence="1">Uncharacterized protein</fullName>
    </submittedName>
</protein>
<dbReference type="Proteomes" id="UP000016023">
    <property type="component" value="Unassembled WGS sequence"/>
</dbReference>
<dbReference type="RefSeq" id="WP_006951496.1">
    <property type="nucleotide sequence ID" value="NZ_JH594521.1"/>
</dbReference>
<proteinExistence type="predicted"/>
<sequence length="322" mass="37231">MELKRFERSRLHHMEHFQFASHVLRLCEEANLPKLNDALPPLVRAINNEDRALNRPRRLPGTEELRLLDKERDNAYQALRLLMMAQIRSDDDAVVKAAKVLEEVMSRYPRTPISNYDMETGMIKNLITDLKEPEVAAQIVVLGMKHVVERLERVNKKFDVEFHHRVQIALPSGTYNVKALRAAVNVELDFVLKRIEALDNLEPSAEVEKLIKNYNNLVDNRRMLLAHRKATNRSARERDMERSVQAVTPLIPVLEHKLNLTAGSISFARKTLIFNRLKYYLLNVADSEPIWVCIKKGKPVITVDPTLRRVKRKKKVAVEEDG</sequence>
<accession>H1Q0N9</accession>
<evidence type="ECO:0000313" key="1">
    <source>
        <dbReference type="EMBL" id="EHO73461.1"/>
    </source>
</evidence>
<dbReference type="Pfam" id="PF19775">
    <property type="entry name" value="DUF6261"/>
    <property type="match status" value="1"/>
</dbReference>
<gene>
    <name evidence="1" type="ORF">HMPREF9140_00477</name>
</gene>
<reference evidence="1 2" key="1">
    <citation type="submission" date="2011-12" db="EMBL/GenBank/DDBJ databases">
        <title>The Genome Sequence of Prevotella micans F0438.</title>
        <authorList>
            <consortium name="The Broad Institute Genome Sequencing Platform"/>
            <person name="Earl A."/>
            <person name="Ward D."/>
            <person name="Feldgarden M."/>
            <person name="Gevers D."/>
            <person name="Izard J."/>
            <person name="Baranova O.V."/>
            <person name="Blanton J.M."/>
            <person name="Wade W.G."/>
            <person name="Dewhirst F.E."/>
            <person name="Young S.K."/>
            <person name="Zeng Q."/>
            <person name="Gargeya S."/>
            <person name="Fitzgerald M."/>
            <person name="Haas B."/>
            <person name="Abouelleil A."/>
            <person name="Alvarado L."/>
            <person name="Arachchi H.M."/>
            <person name="Berlin A."/>
            <person name="Chapman S.B."/>
            <person name="Gearin G."/>
            <person name="Goldberg J."/>
            <person name="Griggs A."/>
            <person name="Gujja S."/>
            <person name="Hansen M."/>
            <person name="Heiman D."/>
            <person name="Howarth C."/>
            <person name="Larimer J."/>
            <person name="Lui A."/>
            <person name="MacDonald P.J.P."/>
            <person name="McCowen C."/>
            <person name="Montmayeur A."/>
            <person name="Murphy C."/>
            <person name="Neiman D."/>
            <person name="Pearson M."/>
            <person name="Priest M."/>
            <person name="Roberts A."/>
            <person name="Saif S."/>
            <person name="Shea T."/>
            <person name="Sisk P."/>
            <person name="Stolte C."/>
            <person name="Sykes S."/>
            <person name="Wortman J."/>
            <person name="Nusbaum C."/>
            <person name="Birren B."/>
        </authorList>
    </citation>
    <scope>NUCLEOTIDE SEQUENCE [LARGE SCALE GENOMIC DNA]</scope>
    <source>
        <strain evidence="1 2">F0438</strain>
    </source>
</reference>
<dbReference type="AlphaFoldDB" id="H1Q0N9"/>
<dbReference type="EMBL" id="AGWK01000017">
    <property type="protein sequence ID" value="EHO73461.1"/>
    <property type="molecule type" value="Genomic_DNA"/>
</dbReference>
<dbReference type="HOGENOM" id="CLU_063447_0_0_10"/>
<dbReference type="eggNOG" id="ENOG5031Z76">
    <property type="taxonomic scope" value="Bacteria"/>
</dbReference>
<dbReference type="PATRIC" id="fig|883158.3.peg.488"/>
<organism evidence="1 2">
    <name type="scientific">Prevotella micans F0438</name>
    <dbReference type="NCBI Taxonomy" id="883158"/>
    <lineage>
        <taxon>Bacteria</taxon>
        <taxon>Pseudomonadati</taxon>
        <taxon>Bacteroidota</taxon>
        <taxon>Bacteroidia</taxon>
        <taxon>Bacteroidales</taxon>
        <taxon>Prevotellaceae</taxon>
        <taxon>Prevotella</taxon>
    </lineage>
</organism>
<comment type="caution">
    <text evidence="1">The sequence shown here is derived from an EMBL/GenBank/DDBJ whole genome shotgun (WGS) entry which is preliminary data.</text>
</comment>
<evidence type="ECO:0000313" key="2">
    <source>
        <dbReference type="Proteomes" id="UP000016023"/>
    </source>
</evidence>